<organism evidence="1 2">
    <name type="scientific">Blyttiomyces helicus</name>
    <dbReference type="NCBI Taxonomy" id="388810"/>
    <lineage>
        <taxon>Eukaryota</taxon>
        <taxon>Fungi</taxon>
        <taxon>Fungi incertae sedis</taxon>
        <taxon>Chytridiomycota</taxon>
        <taxon>Chytridiomycota incertae sedis</taxon>
        <taxon>Chytridiomycetes</taxon>
        <taxon>Chytridiomycetes incertae sedis</taxon>
        <taxon>Blyttiomyces</taxon>
    </lineage>
</organism>
<evidence type="ECO:0000313" key="2">
    <source>
        <dbReference type="Proteomes" id="UP000269721"/>
    </source>
</evidence>
<dbReference type="EMBL" id="KZ996514">
    <property type="protein sequence ID" value="RKO88736.1"/>
    <property type="molecule type" value="Genomic_DNA"/>
</dbReference>
<accession>A0A4P9WEC8</accession>
<name>A0A4P9WEC8_9FUNG</name>
<dbReference type="Proteomes" id="UP000269721">
    <property type="component" value="Unassembled WGS sequence"/>
</dbReference>
<gene>
    <name evidence="1" type="ORF">BDK51DRAFT_40629</name>
</gene>
<evidence type="ECO:0000313" key="1">
    <source>
        <dbReference type="EMBL" id="RKO88736.1"/>
    </source>
</evidence>
<sequence>MSSSRAIQQRGPVCSASTQHFRIFLSAATPLFFALATGTTLRQGSTISPLFEDQGDSLGSAWEGGKLPGSARGRVERRVPLRNEGNSLNQPAGHVRGKLAQSARVQVEGRVWLETGGNPLHQPDGHTRGRLPRSARLQIERRTQLENKGNSINQLLRQVLGKLPQSARVPIESMIKQQN</sequence>
<reference evidence="2" key="1">
    <citation type="journal article" date="2018" name="Nat. Microbiol.">
        <title>Leveraging single-cell genomics to expand the fungal tree of life.</title>
        <authorList>
            <person name="Ahrendt S.R."/>
            <person name="Quandt C.A."/>
            <person name="Ciobanu D."/>
            <person name="Clum A."/>
            <person name="Salamov A."/>
            <person name="Andreopoulos B."/>
            <person name="Cheng J.F."/>
            <person name="Woyke T."/>
            <person name="Pelin A."/>
            <person name="Henrissat B."/>
            <person name="Reynolds N.K."/>
            <person name="Benny G.L."/>
            <person name="Smith M.E."/>
            <person name="James T.Y."/>
            <person name="Grigoriev I.V."/>
        </authorList>
    </citation>
    <scope>NUCLEOTIDE SEQUENCE [LARGE SCALE GENOMIC DNA]</scope>
</reference>
<proteinExistence type="predicted"/>
<protein>
    <submittedName>
        <fullName evidence="1">Uncharacterized protein</fullName>
    </submittedName>
</protein>
<keyword evidence="2" id="KW-1185">Reference proteome</keyword>
<dbReference type="AlphaFoldDB" id="A0A4P9WEC8"/>